<organism evidence="2 3">
    <name type="scientific">Ramlibacter lithotrophicus</name>
    <dbReference type="NCBI Taxonomy" id="2606681"/>
    <lineage>
        <taxon>Bacteria</taxon>
        <taxon>Pseudomonadati</taxon>
        <taxon>Pseudomonadota</taxon>
        <taxon>Betaproteobacteria</taxon>
        <taxon>Burkholderiales</taxon>
        <taxon>Comamonadaceae</taxon>
        <taxon>Ramlibacter</taxon>
    </lineage>
</organism>
<sequence length="170" mass="17866">MKLTHTQIVARGVLALAALCAAGAGAGPVEDTAQAETLIRGGDFVSAMNLLRKAAEQNHAPAQARLADLLVVAEFNSEALALYQKAAAQGEPAGELGLGRMYADALGVPRDQEKALELYRKAEARNYAPAVDALARAYRAGNLGLPKDLDKARELDARARALFEAGKASK</sequence>
<dbReference type="PANTHER" id="PTHR11102:SF160">
    <property type="entry name" value="ERAD-ASSOCIATED E3 UBIQUITIN-PROTEIN LIGASE COMPONENT HRD3"/>
    <property type="match status" value="1"/>
</dbReference>
<dbReference type="InterPro" id="IPR006597">
    <property type="entry name" value="Sel1-like"/>
</dbReference>
<dbReference type="AlphaFoldDB" id="A0A7X6DGW3"/>
<keyword evidence="3" id="KW-1185">Reference proteome</keyword>
<dbReference type="Gene3D" id="1.25.40.10">
    <property type="entry name" value="Tetratricopeptide repeat domain"/>
    <property type="match status" value="1"/>
</dbReference>
<dbReference type="Proteomes" id="UP000521868">
    <property type="component" value="Unassembled WGS sequence"/>
</dbReference>
<dbReference type="SMART" id="SM00671">
    <property type="entry name" value="SEL1"/>
    <property type="match status" value="4"/>
</dbReference>
<keyword evidence="1" id="KW-0732">Signal</keyword>
<dbReference type="PANTHER" id="PTHR11102">
    <property type="entry name" value="SEL-1-LIKE PROTEIN"/>
    <property type="match status" value="1"/>
</dbReference>
<reference evidence="2 3" key="1">
    <citation type="journal article" date="2020" name="Nature">
        <title>Bacterial chemolithoautotrophy via manganese oxidation.</title>
        <authorList>
            <person name="Yu H."/>
            <person name="Leadbetter J.R."/>
        </authorList>
    </citation>
    <scope>NUCLEOTIDE SEQUENCE [LARGE SCALE GENOMIC DNA]</scope>
    <source>
        <strain evidence="2 3">RBP-1</strain>
    </source>
</reference>
<feature type="chain" id="PRO_5031139423" evidence="1">
    <location>
        <begin position="27"/>
        <end position="170"/>
    </location>
</feature>
<dbReference type="EMBL" id="VTOX01000004">
    <property type="protein sequence ID" value="NKE66935.1"/>
    <property type="molecule type" value="Genomic_DNA"/>
</dbReference>
<evidence type="ECO:0000313" key="2">
    <source>
        <dbReference type="EMBL" id="NKE66935.1"/>
    </source>
</evidence>
<evidence type="ECO:0000256" key="1">
    <source>
        <dbReference type="SAM" id="SignalP"/>
    </source>
</evidence>
<gene>
    <name evidence="2" type="ORF">RAMLITH_13980</name>
</gene>
<dbReference type="InterPro" id="IPR050767">
    <property type="entry name" value="Sel1_AlgK"/>
</dbReference>
<comment type="caution">
    <text evidence="2">The sequence shown here is derived from an EMBL/GenBank/DDBJ whole genome shotgun (WGS) entry which is preliminary data.</text>
</comment>
<feature type="signal peptide" evidence="1">
    <location>
        <begin position="1"/>
        <end position="26"/>
    </location>
</feature>
<dbReference type="RefSeq" id="WP_168108044.1">
    <property type="nucleotide sequence ID" value="NZ_VTOX01000004.1"/>
</dbReference>
<dbReference type="SUPFAM" id="SSF81901">
    <property type="entry name" value="HCP-like"/>
    <property type="match status" value="1"/>
</dbReference>
<proteinExistence type="predicted"/>
<evidence type="ECO:0000313" key="3">
    <source>
        <dbReference type="Proteomes" id="UP000521868"/>
    </source>
</evidence>
<protein>
    <submittedName>
        <fullName evidence="2">Sel1 repeat family protein</fullName>
    </submittedName>
</protein>
<dbReference type="Pfam" id="PF08238">
    <property type="entry name" value="Sel1"/>
    <property type="match status" value="4"/>
</dbReference>
<name>A0A7X6DGW3_9BURK</name>
<accession>A0A7X6DGW3</accession>
<dbReference type="InterPro" id="IPR011990">
    <property type="entry name" value="TPR-like_helical_dom_sf"/>
</dbReference>